<dbReference type="CDD" id="cd02440">
    <property type="entry name" value="AdoMet_MTases"/>
    <property type="match status" value="1"/>
</dbReference>
<dbReference type="OrthoDB" id="2013972at2759"/>
<dbReference type="InterPro" id="IPR029063">
    <property type="entry name" value="SAM-dependent_MTases_sf"/>
</dbReference>
<protein>
    <submittedName>
        <fullName evidence="2">S-adenosyl-L-methionine-dependent methyltransferase</fullName>
    </submittedName>
</protein>
<comment type="caution">
    <text evidence="2">The sequence shown here is derived from an EMBL/GenBank/DDBJ whole genome shotgun (WGS) entry which is preliminary data.</text>
</comment>
<dbReference type="SUPFAM" id="SSF53335">
    <property type="entry name" value="S-adenosyl-L-methionine-dependent methyltransferases"/>
    <property type="match status" value="1"/>
</dbReference>
<reference evidence="2" key="1">
    <citation type="journal article" date="2020" name="Phytopathology">
        <title>Genome sequence of the chestnut blight fungus Cryphonectria parasitica EP155: A fundamental resource for an archetypical invasive plant pathogen.</title>
        <authorList>
            <person name="Crouch J.A."/>
            <person name="Dawe A."/>
            <person name="Aerts A."/>
            <person name="Barry K."/>
            <person name="Churchill A.C.L."/>
            <person name="Grimwood J."/>
            <person name="Hillman B."/>
            <person name="Milgroom M.G."/>
            <person name="Pangilinan J."/>
            <person name="Smith M."/>
            <person name="Salamov A."/>
            <person name="Schmutz J."/>
            <person name="Yadav J."/>
            <person name="Grigoriev I.V."/>
            <person name="Nuss D."/>
        </authorList>
    </citation>
    <scope>NUCLEOTIDE SEQUENCE</scope>
    <source>
        <strain evidence="2">EP155</strain>
    </source>
</reference>
<keyword evidence="2" id="KW-0489">Methyltransferase</keyword>
<dbReference type="Proteomes" id="UP000803844">
    <property type="component" value="Unassembled WGS sequence"/>
</dbReference>
<dbReference type="AlphaFoldDB" id="A0A9P4Y0V0"/>
<gene>
    <name evidence="2" type="ORF">M406DRAFT_330939</name>
</gene>
<evidence type="ECO:0000313" key="3">
    <source>
        <dbReference type="Proteomes" id="UP000803844"/>
    </source>
</evidence>
<dbReference type="EMBL" id="MU032348">
    <property type="protein sequence ID" value="KAF3764608.1"/>
    <property type="molecule type" value="Genomic_DNA"/>
</dbReference>
<dbReference type="RefSeq" id="XP_040775569.1">
    <property type="nucleotide sequence ID" value="XM_040920577.1"/>
</dbReference>
<proteinExistence type="inferred from homology"/>
<dbReference type="GO" id="GO:0032259">
    <property type="term" value="P:methylation"/>
    <property type="evidence" value="ECO:0007669"/>
    <property type="project" value="UniProtKB-KW"/>
</dbReference>
<dbReference type="GeneID" id="63837706"/>
<comment type="similarity">
    <text evidence="1">Belongs to the methyltransferase superfamily. LaeA methyltransferase family.</text>
</comment>
<dbReference type="PANTHER" id="PTHR43591:SF102">
    <property type="entry name" value="S-ADENOSYL-L-METHIONINE-DEPENDENT METHYLTRANSFERASE"/>
    <property type="match status" value="1"/>
</dbReference>
<evidence type="ECO:0000313" key="2">
    <source>
        <dbReference type="EMBL" id="KAF3764608.1"/>
    </source>
</evidence>
<dbReference type="GO" id="GO:0008168">
    <property type="term" value="F:methyltransferase activity"/>
    <property type="evidence" value="ECO:0007669"/>
    <property type="project" value="UniProtKB-KW"/>
</dbReference>
<name>A0A9P4Y0V0_CRYP1</name>
<sequence>MRVARAYWTGEVANIQYHSGSQPVKEYGRTYHSYGEGKYYLPNDAHKLWALMFKGKLHLAPLTSPTAILDVGAGTGIWAMEAARTYPKAKVLGTDLSLIQPSETPPNCSFSRADAEAAWPFQRHFDFIHLRAVCTCFSDPKGVMQKVFDNLKPGGWCEYNDYVPECVAAPGAEKILQDSAFPKCVSLFAQGLANAGRDPLVTLKYKEWMEEIGFTDVVQKRVLCPIQ</sequence>
<dbReference type="Pfam" id="PF13489">
    <property type="entry name" value="Methyltransf_23"/>
    <property type="match status" value="1"/>
</dbReference>
<accession>A0A9P4Y0V0</accession>
<dbReference type="PANTHER" id="PTHR43591">
    <property type="entry name" value="METHYLTRANSFERASE"/>
    <property type="match status" value="1"/>
</dbReference>
<keyword evidence="2" id="KW-0808">Transferase</keyword>
<organism evidence="2 3">
    <name type="scientific">Cryphonectria parasitica (strain ATCC 38755 / EP155)</name>
    <dbReference type="NCBI Taxonomy" id="660469"/>
    <lineage>
        <taxon>Eukaryota</taxon>
        <taxon>Fungi</taxon>
        <taxon>Dikarya</taxon>
        <taxon>Ascomycota</taxon>
        <taxon>Pezizomycotina</taxon>
        <taxon>Sordariomycetes</taxon>
        <taxon>Sordariomycetidae</taxon>
        <taxon>Diaporthales</taxon>
        <taxon>Cryphonectriaceae</taxon>
        <taxon>Cryphonectria-Endothia species complex</taxon>
        <taxon>Cryphonectria</taxon>
    </lineage>
</organism>
<evidence type="ECO:0000256" key="1">
    <source>
        <dbReference type="ARBA" id="ARBA00038158"/>
    </source>
</evidence>
<keyword evidence="3" id="KW-1185">Reference proteome</keyword>
<dbReference type="Gene3D" id="3.40.50.150">
    <property type="entry name" value="Vaccinia Virus protein VP39"/>
    <property type="match status" value="1"/>
</dbReference>